<evidence type="ECO:0000259" key="2">
    <source>
        <dbReference type="SMART" id="SM00343"/>
    </source>
</evidence>
<dbReference type="EMBL" id="JAWNGG020000425">
    <property type="protein sequence ID" value="KAK9293550.1"/>
    <property type="molecule type" value="Genomic_DNA"/>
</dbReference>
<dbReference type="SUPFAM" id="SSF57756">
    <property type="entry name" value="Retrovirus zinc finger-like domains"/>
    <property type="match status" value="1"/>
</dbReference>
<dbReference type="InterPro" id="IPR036875">
    <property type="entry name" value="Znf_CCHC_sf"/>
</dbReference>
<evidence type="ECO:0000313" key="3">
    <source>
        <dbReference type="EMBL" id="KAK9293550.1"/>
    </source>
</evidence>
<evidence type="ECO:0000313" key="4">
    <source>
        <dbReference type="Proteomes" id="UP001432146"/>
    </source>
</evidence>
<organism evidence="3 4">
    <name type="scientific">Tetragonisca angustula</name>
    <dbReference type="NCBI Taxonomy" id="166442"/>
    <lineage>
        <taxon>Eukaryota</taxon>
        <taxon>Metazoa</taxon>
        <taxon>Ecdysozoa</taxon>
        <taxon>Arthropoda</taxon>
        <taxon>Hexapoda</taxon>
        <taxon>Insecta</taxon>
        <taxon>Pterygota</taxon>
        <taxon>Neoptera</taxon>
        <taxon>Endopterygota</taxon>
        <taxon>Hymenoptera</taxon>
        <taxon>Apocrita</taxon>
        <taxon>Aculeata</taxon>
        <taxon>Apoidea</taxon>
        <taxon>Anthophila</taxon>
        <taxon>Apidae</taxon>
        <taxon>Tetragonisca</taxon>
    </lineage>
</organism>
<feature type="region of interest" description="Disordered" evidence="1">
    <location>
        <begin position="1"/>
        <end position="65"/>
    </location>
</feature>
<dbReference type="Proteomes" id="UP001432146">
    <property type="component" value="Unassembled WGS sequence"/>
</dbReference>
<feature type="region of interest" description="Disordered" evidence="1">
    <location>
        <begin position="82"/>
        <end position="123"/>
    </location>
</feature>
<protein>
    <recommendedName>
        <fullName evidence="2">CCHC-type domain-containing protein</fullName>
    </recommendedName>
</protein>
<feature type="domain" description="CCHC-type" evidence="2">
    <location>
        <begin position="452"/>
        <end position="468"/>
    </location>
</feature>
<dbReference type="InterPro" id="IPR001878">
    <property type="entry name" value="Znf_CCHC"/>
</dbReference>
<feature type="domain" description="CCHC-type" evidence="2">
    <location>
        <begin position="432"/>
        <end position="448"/>
    </location>
</feature>
<proteinExistence type="predicted"/>
<feature type="compositionally biased region" description="Basic and acidic residues" evidence="1">
    <location>
        <begin position="1"/>
        <end position="18"/>
    </location>
</feature>
<dbReference type="GO" id="GO:0003676">
    <property type="term" value="F:nucleic acid binding"/>
    <property type="evidence" value="ECO:0007669"/>
    <property type="project" value="InterPro"/>
</dbReference>
<name>A0AAW0Z7M3_9HYME</name>
<comment type="caution">
    <text evidence="3">The sequence shown here is derived from an EMBL/GenBank/DDBJ whole genome shotgun (WGS) entry which is preliminary data.</text>
</comment>
<feature type="compositionally biased region" description="Basic and acidic residues" evidence="1">
    <location>
        <begin position="33"/>
        <end position="43"/>
    </location>
</feature>
<dbReference type="SMART" id="SM00343">
    <property type="entry name" value="ZnF_C2HC"/>
    <property type="match status" value="2"/>
</dbReference>
<gene>
    <name evidence="3" type="ORF">QLX08_011538</name>
</gene>
<reference evidence="3 4" key="1">
    <citation type="submission" date="2024-05" db="EMBL/GenBank/DDBJ databases">
        <title>The nuclear and mitochondrial genome assemblies of Tetragonisca angustula (Apidae: Meliponini), a tiny yet remarkable pollinator in the Neotropics.</title>
        <authorList>
            <person name="Ferrari R."/>
            <person name="Ricardo P.C."/>
            <person name="Dias F.C."/>
            <person name="Araujo N.S."/>
            <person name="Soares D.O."/>
            <person name="Zhou Q.-S."/>
            <person name="Zhu C.-D."/>
            <person name="Coutinho L."/>
            <person name="Airas M.C."/>
            <person name="Batista T.M."/>
        </authorList>
    </citation>
    <scope>NUCLEOTIDE SEQUENCE [LARGE SCALE GENOMIC DNA]</scope>
    <source>
        <strain evidence="3">ASF017062</strain>
        <tissue evidence="3">Abdomen</tissue>
    </source>
</reference>
<sequence length="512" mass="58228">MDGSKREAFYAEKGHQTDTSDASGSKPKKRKEKKSDEDSASRDVRKRRLVMQDLENFPPLVDKMRSHKELLGRAEKSFSRALIKKKGGKRSEQDTDTQSMVDSETEYEPATATKDVKNIQEGNSKARFRKPSRKMVSPAANNPSYLEADLAGFSLKEQHDKLFREAMHTLIELKYSTENDSVLQVIANINEMQSLLVRSLMNNCNLEGQVVALKQEIAEIKKTARSIKDSNERQITEKKTTYAERVGIKSKVASLSTQKKNPPNIVKILPESKEIYSSSEVTKGKLQELITPKEEKLNIKNLRRIQGNGVLVETESRENIESLLASEKLRKAGLTVEIPPKKNPRLIIYDVPKMDNDIEIIETIIDQNINEKEKVKLRPQMRIAFKTGDKSKDRNNVIIEVSKEVRDILINKGRLFMGWSYCRVQDYIAVTRCYKCQGFGHTSRYCKSEMDICGHCSTSGHSFKDCPNKHKAATCSNCKRMGRNSNHVVTSRECPLYISSLNQLILRTDYGV</sequence>
<keyword evidence="4" id="KW-1185">Reference proteome</keyword>
<dbReference type="Gene3D" id="4.10.60.10">
    <property type="entry name" value="Zinc finger, CCHC-type"/>
    <property type="match status" value="1"/>
</dbReference>
<accession>A0AAW0Z7M3</accession>
<dbReference type="AlphaFoldDB" id="A0AAW0Z7M3"/>
<evidence type="ECO:0000256" key="1">
    <source>
        <dbReference type="SAM" id="MobiDB-lite"/>
    </source>
</evidence>
<dbReference type="GO" id="GO:0008270">
    <property type="term" value="F:zinc ion binding"/>
    <property type="evidence" value="ECO:0007669"/>
    <property type="project" value="InterPro"/>
</dbReference>